<keyword evidence="2" id="KW-0418">Kinase</keyword>
<dbReference type="GO" id="GO:0004672">
    <property type="term" value="F:protein kinase activity"/>
    <property type="evidence" value="ECO:0007669"/>
    <property type="project" value="InterPro"/>
</dbReference>
<dbReference type="PROSITE" id="PS50011">
    <property type="entry name" value="PROTEIN_KINASE_DOM"/>
    <property type="match status" value="1"/>
</dbReference>
<name>A0AB35IXB3_STRSL</name>
<dbReference type="InterPro" id="IPR000719">
    <property type="entry name" value="Prot_kinase_dom"/>
</dbReference>
<dbReference type="PANTHER" id="PTHR44167:SF24">
    <property type="entry name" value="SERINE_THREONINE-PROTEIN KINASE CHK2"/>
    <property type="match status" value="1"/>
</dbReference>
<protein>
    <submittedName>
        <fullName evidence="2">Serine/threonine-protein kinase</fullName>
    </submittedName>
</protein>
<feature type="domain" description="Protein kinase" evidence="1">
    <location>
        <begin position="127"/>
        <end position="457"/>
    </location>
</feature>
<dbReference type="SMART" id="SM00220">
    <property type="entry name" value="S_TKc"/>
    <property type="match status" value="1"/>
</dbReference>
<dbReference type="Pfam" id="PF00069">
    <property type="entry name" value="Pkinase"/>
    <property type="match status" value="1"/>
</dbReference>
<dbReference type="RefSeq" id="WP_195187254.1">
    <property type="nucleotide sequence ID" value="NZ_CP145860.1"/>
</dbReference>
<organism evidence="2 3">
    <name type="scientific">Streptococcus salivarius</name>
    <dbReference type="NCBI Taxonomy" id="1304"/>
    <lineage>
        <taxon>Bacteria</taxon>
        <taxon>Bacillati</taxon>
        <taxon>Bacillota</taxon>
        <taxon>Bacilli</taxon>
        <taxon>Lactobacillales</taxon>
        <taxon>Streptococcaceae</taxon>
        <taxon>Streptococcus</taxon>
    </lineage>
</organism>
<evidence type="ECO:0000313" key="3">
    <source>
        <dbReference type="Proteomes" id="UP001212483"/>
    </source>
</evidence>
<dbReference type="PROSITE" id="PS00109">
    <property type="entry name" value="PROTEIN_KINASE_TYR"/>
    <property type="match status" value="1"/>
</dbReference>
<dbReference type="Proteomes" id="UP001212483">
    <property type="component" value="Unassembled WGS sequence"/>
</dbReference>
<dbReference type="PANTHER" id="PTHR44167">
    <property type="entry name" value="OVARIAN-SPECIFIC SERINE/THREONINE-PROTEIN KINASE LOK-RELATED"/>
    <property type="match status" value="1"/>
</dbReference>
<accession>A0AB35IXB3</accession>
<evidence type="ECO:0000313" key="2">
    <source>
        <dbReference type="EMBL" id="MDB8605892.1"/>
    </source>
</evidence>
<sequence length="501" mass="58262">MINPEFYKTLAKIFCGDETELFTYKTGPQLVDFFNSYFGFSDVYRQGFPTRWVYVNDKLLSFSETGKLDLFFSIILSKQYLLTERQKGEVDSLEYQQKVLTELNKVCSIYSLYLSKKGNEFFLVETDQDFVEIGKGGFADIFLQKSTGLVLKKLNEDSVRHESLRSRFRREFEITKSCSDIESIINVYDFNIDNYSYTMEKADFTLANYIKESELPDESKFNILRQILHTISLVHKRGILHRDLSPTNIFFINGIIKVADFGLGKNINILTSHQTIDTASFGQLFYCAPEQLTLLKEADKSSDVYSLGRIINFVMTGDPNNFSHPLRSISTKATNIDPNYRYENATDMLNGLNSWLRIRSHESFKEKIWEKINQGIFDNDIENYIYEMSEKNLCLSCINKGTRFTECLLSFMNLDDSHATYIIQKIDSNYVQYIKRFEDADPFASLAYEILKGHFSYNVNEVAAYILKYVAYDINRFNAQHKIERLINKGVEPLIETILER</sequence>
<dbReference type="GO" id="GO:0005524">
    <property type="term" value="F:ATP binding"/>
    <property type="evidence" value="ECO:0007669"/>
    <property type="project" value="InterPro"/>
</dbReference>
<dbReference type="CDD" id="cd14014">
    <property type="entry name" value="STKc_PknB_like"/>
    <property type="match status" value="1"/>
</dbReference>
<reference evidence="2" key="1">
    <citation type="submission" date="2023-01" db="EMBL/GenBank/DDBJ databases">
        <title>Human gut microbiome strain richness.</title>
        <authorList>
            <person name="Chen-Liaw A."/>
        </authorList>
    </citation>
    <scope>NUCLEOTIDE SEQUENCE</scope>
    <source>
        <strain evidence="2">1001283st1_B9_1001283B150217_161031</strain>
    </source>
</reference>
<dbReference type="InterPro" id="IPR011009">
    <property type="entry name" value="Kinase-like_dom_sf"/>
</dbReference>
<evidence type="ECO:0000259" key="1">
    <source>
        <dbReference type="PROSITE" id="PS50011"/>
    </source>
</evidence>
<keyword evidence="2" id="KW-0808">Transferase</keyword>
<dbReference type="Gene3D" id="1.10.510.10">
    <property type="entry name" value="Transferase(Phosphotransferase) domain 1"/>
    <property type="match status" value="1"/>
</dbReference>
<dbReference type="EMBL" id="JAQMJO010000003">
    <property type="protein sequence ID" value="MDB8605892.1"/>
    <property type="molecule type" value="Genomic_DNA"/>
</dbReference>
<dbReference type="SUPFAM" id="SSF56112">
    <property type="entry name" value="Protein kinase-like (PK-like)"/>
    <property type="match status" value="1"/>
</dbReference>
<proteinExistence type="predicted"/>
<dbReference type="AlphaFoldDB" id="A0AB35IXB3"/>
<comment type="caution">
    <text evidence="2">The sequence shown here is derived from an EMBL/GenBank/DDBJ whole genome shotgun (WGS) entry which is preliminary data.</text>
</comment>
<gene>
    <name evidence="2" type="ORF">PNU22_05295</name>
</gene>
<dbReference type="InterPro" id="IPR008266">
    <property type="entry name" value="Tyr_kinase_AS"/>
</dbReference>